<keyword evidence="11" id="KW-1185">Reference proteome</keyword>
<dbReference type="EMBL" id="RJKX01000014">
    <property type="protein sequence ID" value="ROP90886.1"/>
    <property type="molecule type" value="Genomic_DNA"/>
</dbReference>
<feature type="transmembrane region" description="Helical" evidence="8">
    <location>
        <begin position="164"/>
        <end position="184"/>
    </location>
</feature>
<evidence type="ECO:0000256" key="1">
    <source>
        <dbReference type="ARBA" id="ARBA00004651"/>
    </source>
</evidence>
<feature type="transmembrane region" description="Helical" evidence="8">
    <location>
        <begin position="12"/>
        <end position="36"/>
    </location>
</feature>
<evidence type="ECO:0000256" key="6">
    <source>
        <dbReference type="ARBA" id="ARBA00022989"/>
    </source>
</evidence>
<proteinExistence type="inferred from homology"/>
<evidence type="ECO:0000259" key="9">
    <source>
        <dbReference type="PROSITE" id="PS50928"/>
    </source>
</evidence>
<dbReference type="InterPro" id="IPR035906">
    <property type="entry name" value="MetI-like_sf"/>
</dbReference>
<evidence type="ECO:0000256" key="2">
    <source>
        <dbReference type="ARBA" id="ARBA00007069"/>
    </source>
</evidence>
<dbReference type="AlphaFoldDB" id="A0A3N1LKC9"/>
<name>A0A3N1LKC9_9PROT</name>
<keyword evidence="3 8" id="KW-0813">Transport</keyword>
<dbReference type="PROSITE" id="PS50928">
    <property type="entry name" value="ABC_TM1"/>
    <property type="match status" value="1"/>
</dbReference>
<evidence type="ECO:0000256" key="8">
    <source>
        <dbReference type="RuleBase" id="RU363032"/>
    </source>
</evidence>
<gene>
    <name evidence="10" type="ORF">EDC65_2746</name>
</gene>
<feature type="domain" description="ABC transmembrane type-1" evidence="9">
    <location>
        <begin position="76"/>
        <end position="282"/>
    </location>
</feature>
<accession>A0A3N1LKC9</accession>
<evidence type="ECO:0000313" key="10">
    <source>
        <dbReference type="EMBL" id="ROP90886.1"/>
    </source>
</evidence>
<dbReference type="Proteomes" id="UP000278222">
    <property type="component" value="Unassembled WGS sequence"/>
</dbReference>
<dbReference type="InterPro" id="IPR000515">
    <property type="entry name" value="MetI-like"/>
</dbReference>
<keyword evidence="7 8" id="KW-0472">Membrane</keyword>
<keyword evidence="4" id="KW-1003">Cell membrane</keyword>
<evidence type="ECO:0000256" key="7">
    <source>
        <dbReference type="ARBA" id="ARBA00023136"/>
    </source>
</evidence>
<feature type="transmembrane region" description="Helical" evidence="8">
    <location>
        <begin position="80"/>
        <end position="101"/>
    </location>
</feature>
<evidence type="ECO:0000256" key="5">
    <source>
        <dbReference type="ARBA" id="ARBA00022692"/>
    </source>
</evidence>
<dbReference type="PANTHER" id="PTHR42929">
    <property type="entry name" value="INNER MEMBRANE ABC TRANSPORTER PERMEASE PROTEIN YDCU-RELATED-RELATED"/>
    <property type="match status" value="1"/>
</dbReference>
<dbReference type="GO" id="GO:0055085">
    <property type="term" value="P:transmembrane transport"/>
    <property type="evidence" value="ECO:0007669"/>
    <property type="project" value="InterPro"/>
</dbReference>
<evidence type="ECO:0000256" key="3">
    <source>
        <dbReference type="ARBA" id="ARBA00022448"/>
    </source>
</evidence>
<dbReference type="GO" id="GO:0005886">
    <property type="term" value="C:plasma membrane"/>
    <property type="evidence" value="ECO:0007669"/>
    <property type="project" value="UniProtKB-SubCell"/>
</dbReference>
<protein>
    <submittedName>
        <fullName evidence="10">Putative spermidine/putrescine transport system permease protein</fullName>
    </submittedName>
</protein>
<keyword evidence="6 8" id="KW-1133">Transmembrane helix</keyword>
<evidence type="ECO:0000256" key="4">
    <source>
        <dbReference type="ARBA" id="ARBA00022475"/>
    </source>
</evidence>
<organism evidence="10 11">
    <name type="scientific">Stella humosa</name>
    <dbReference type="NCBI Taxonomy" id="94"/>
    <lineage>
        <taxon>Bacteria</taxon>
        <taxon>Pseudomonadati</taxon>
        <taxon>Pseudomonadota</taxon>
        <taxon>Alphaproteobacteria</taxon>
        <taxon>Rhodospirillales</taxon>
        <taxon>Stellaceae</taxon>
        <taxon>Stella</taxon>
    </lineage>
</organism>
<dbReference type="OrthoDB" id="8138334at2"/>
<feature type="transmembrane region" description="Helical" evidence="8">
    <location>
        <begin position="205"/>
        <end position="228"/>
    </location>
</feature>
<comment type="caution">
    <text evidence="10">The sequence shown here is derived from an EMBL/GenBank/DDBJ whole genome shotgun (WGS) entry which is preliminary data.</text>
</comment>
<dbReference type="CDD" id="cd06261">
    <property type="entry name" value="TM_PBP2"/>
    <property type="match status" value="1"/>
</dbReference>
<dbReference type="PANTHER" id="PTHR42929:SF5">
    <property type="entry name" value="ABC TRANSPORTER PERMEASE PROTEIN"/>
    <property type="match status" value="1"/>
</dbReference>
<feature type="transmembrane region" description="Helical" evidence="8">
    <location>
        <begin position="113"/>
        <end position="134"/>
    </location>
</feature>
<feature type="transmembrane region" description="Helical" evidence="8">
    <location>
        <begin position="263"/>
        <end position="285"/>
    </location>
</feature>
<keyword evidence="5 8" id="KW-0812">Transmembrane</keyword>
<dbReference type="RefSeq" id="WP_123690350.1">
    <property type="nucleotide sequence ID" value="NZ_AP019700.1"/>
</dbReference>
<comment type="subcellular location">
    <subcellularLocation>
        <location evidence="1 8">Cell membrane</location>
        <topology evidence="1 8">Multi-pass membrane protein</topology>
    </subcellularLocation>
</comment>
<dbReference type="SUPFAM" id="SSF161098">
    <property type="entry name" value="MetI-like"/>
    <property type="match status" value="1"/>
</dbReference>
<sequence>MSGGAAGRAALGVRLGGGVWLFLGPALALMLAAYLAPLFDTAIISLHPNTPAGIDRSQWTGANFLRLVDSYYWGVLVRTLRVSIIITALSVVLAYPVAVWLAGLSPRAQAWSILVYMSPWFVNAVVKSFGWTLILGNNGLVNNGLRGLGLIDTPIRLMLNETGIVIGLLPGHFLFVLLPLWAALKGLDGNLRWAAMTLGARPWQVFWRVTVPLTLPALLAGAIINFTMNMAAFAAPALLGGTRTRVLSFIAYQVNLEELNWPFGGALAVAMLVVTLGFVLLAQGITARGLAGPRR</sequence>
<comment type="similarity">
    <text evidence="2">Belongs to the binding-protein-dependent transport system permease family. CysTW subfamily.</text>
</comment>
<evidence type="ECO:0000313" key="11">
    <source>
        <dbReference type="Proteomes" id="UP000278222"/>
    </source>
</evidence>
<dbReference type="Pfam" id="PF00528">
    <property type="entry name" value="BPD_transp_1"/>
    <property type="match status" value="1"/>
</dbReference>
<reference evidence="10 11" key="1">
    <citation type="submission" date="2018-11" db="EMBL/GenBank/DDBJ databases">
        <title>Genomic Encyclopedia of Type Strains, Phase IV (KMG-IV): sequencing the most valuable type-strain genomes for metagenomic binning, comparative biology and taxonomic classification.</title>
        <authorList>
            <person name="Goeker M."/>
        </authorList>
    </citation>
    <scope>NUCLEOTIDE SEQUENCE [LARGE SCALE GENOMIC DNA]</scope>
    <source>
        <strain evidence="10 11">DSM 5900</strain>
    </source>
</reference>
<dbReference type="Gene3D" id="1.10.3720.10">
    <property type="entry name" value="MetI-like"/>
    <property type="match status" value="1"/>
</dbReference>